<comment type="caution">
    <text evidence="2">The sequence shown here is derived from an EMBL/GenBank/DDBJ whole genome shotgun (WGS) entry which is preliminary data.</text>
</comment>
<proteinExistence type="predicted"/>
<evidence type="ECO:0000313" key="2">
    <source>
        <dbReference type="EMBL" id="MFC5604893.1"/>
    </source>
</evidence>
<sequence length="316" mass="36902">MIKILIKKRSEPLSLLGLQSLINRLPDNHQKYTIIEEDLRRRKAGFGGELNFDKHINEFRPSYPFGLLHDICLQYNGVYFQMDSVLILPDKVIIFEIKNLGGKLTVKANPTQFIQEIKGERKIIQSPITELERKIIFMERWLRGRGIDIQVKGMIGLAYTNELFIEAEANAEILFTHEIPIRLYNLIIDQEILSRNRIREMANIMVDSHQEYNPFPLTKTLNIAKEDIIPGVICPKCNRKGMKWHLKKWHCSGCFHSDVDCHLPLLNDWFYLMDSSITNRQFRSFSGIDYQPIAKRLLKNSGLVLKGNRRSAFYIR</sequence>
<protein>
    <submittedName>
        <fullName evidence="2">Nuclease-related domain-containing protein</fullName>
    </submittedName>
</protein>
<dbReference type="RefSeq" id="WP_381447168.1">
    <property type="nucleotide sequence ID" value="NZ_JBHSNP010000029.1"/>
</dbReference>
<dbReference type="InterPro" id="IPR011528">
    <property type="entry name" value="NERD"/>
</dbReference>
<accession>A0ABW0U2T0</accession>
<dbReference type="EMBL" id="JBHSNP010000029">
    <property type="protein sequence ID" value="MFC5604893.1"/>
    <property type="molecule type" value="Genomic_DNA"/>
</dbReference>
<dbReference type="Pfam" id="PF08378">
    <property type="entry name" value="NERD"/>
    <property type="match status" value="1"/>
</dbReference>
<reference evidence="3" key="1">
    <citation type="journal article" date="2019" name="Int. J. Syst. Evol. Microbiol.">
        <title>The Global Catalogue of Microorganisms (GCM) 10K type strain sequencing project: providing services to taxonomists for standard genome sequencing and annotation.</title>
        <authorList>
            <consortium name="The Broad Institute Genomics Platform"/>
            <consortium name="The Broad Institute Genome Sequencing Center for Infectious Disease"/>
            <person name="Wu L."/>
            <person name="Ma J."/>
        </authorList>
    </citation>
    <scope>NUCLEOTIDE SEQUENCE [LARGE SCALE GENOMIC DNA]</scope>
    <source>
        <strain evidence="3">KACC 11299</strain>
    </source>
</reference>
<evidence type="ECO:0000259" key="1">
    <source>
        <dbReference type="PROSITE" id="PS50965"/>
    </source>
</evidence>
<dbReference type="PROSITE" id="PS50965">
    <property type="entry name" value="NERD"/>
    <property type="match status" value="1"/>
</dbReference>
<organism evidence="2 3">
    <name type="scientific">Sporosarcina koreensis</name>
    <dbReference type="NCBI Taxonomy" id="334735"/>
    <lineage>
        <taxon>Bacteria</taxon>
        <taxon>Bacillati</taxon>
        <taxon>Bacillota</taxon>
        <taxon>Bacilli</taxon>
        <taxon>Bacillales</taxon>
        <taxon>Caryophanaceae</taxon>
        <taxon>Sporosarcina</taxon>
    </lineage>
</organism>
<name>A0ABW0U2T0_9BACL</name>
<dbReference type="Proteomes" id="UP001596071">
    <property type="component" value="Unassembled WGS sequence"/>
</dbReference>
<gene>
    <name evidence="2" type="ORF">ACFPTP_16775</name>
</gene>
<keyword evidence="3" id="KW-1185">Reference proteome</keyword>
<feature type="domain" description="NERD" evidence="1">
    <location>
        <begin position="44"/>
        <end position="161"/>
    </location>
</feature>
<evidence type="ECO:0000313" key="3">
    <source>
        <dbReference type="Proteomes" id="UP001596071"/>
    </source>
</evidence>